<dbReference type="AlphaFoldDB" id="A0A939JCP5"/>
<sequence>MSTGTPRRVAVPETPTDLAPLRGAPPEAAPLLPTFGRYAAILLSEPATNNSQLPTDN</sequence>
<evidence type="ECO:0000313" key="3">
    <source>
        <dbReference type="Proteomes" id="UP000664144"/>
    </source>
</evidence>
<dbReference type="RefSeq" id="WP_206986341.1">
    <property type="nucleotide sequence ID" value="NZ_JAFLQZ010000018.1"/>
</dbReference>
<accession>A0A939JCP5</accession>
<reference evidence="2" key="1">
    <citation type="submission" date="2021-03" db="EMBL/GenBank/DDBJ databases">
        <authorList>
            <person name="Kim M.K."/>
        </authorList>
    </citation>
    <scope>NUCLEOTIDE SEQUENCE</scope>
    <source>
        <strain evidence="2">BT186</strain>
    </source>
</reference>
<evidence type="ECO:0000256" key="1">
    <source>
        <dbReference type="SAM" id="MobiDB-lite"/>
    </source>
</evidence>
<feature type="region of interest" description="Disordered" evidence="1">
    <location>
        <begin position="1"/>
        <end position="25"/>
    </location>
</feature>
<proteinExistence type="predicted"/>
<comment type="caution">
    <text evidence="2">The sequence shown here is derived from an EMBL/GenBank/DDBJ whole genome shotgun (WGS) entry which is preliminary data.</text>
</comment>
<dbReference type="EMBL" id="JAFLQZ010000018">
    <property type="protein sequence ID" value="MBO0360401.1"/>
    <property type="molecule type" value="Genomic_DNA"/>
</dbReference>
<evidence type="ECO:0000313" key="2">
    <source>
        <dbReference type="EMBL" id="MBO0360401.1"/>
    </source>
</evidence>
<protein>
    <submittedName>
        <fullName evidence="2">Uncharacterized protein</fullName>
    </submittedName>
</protein>
<dbReference type="Proteomes" id="UP000664144">
    <property type="component" value="Unassembled WGS sequence"/>
</dbReference>
<organism evidence="2 3">
    <name type="scientific">Hymenobacter telluris</name>
    <dbReference type="NCBI Taxonomy" id="2816474"/>
    <lineage>
        <taxon>Bacteria</taxon>
        <taxon>Pseudomonadati</taxon>
        <taxon>Bacteroidota</taxon>
        <taxon>Cytophagia</taxon>
        <taxon>Cytophagales</taxon>
        <taxon>Hymenobacteraceae</taxon>
        <taxon>Hymenobacter</taxon>
    </lineage>
</organism>
<keyword evidence="3" id="KW-1185">Reference proteome</keyword>
<name>A0A939JCP5_9BACT</name>
<gene>
    <name evidence="2" type="ORF">J0X19_20740</name>
</gene>